<dbReference type="SUPFAM" id="SSF46785">
    <property type="entry name" value="Winged helix' DNA-binding domain"/>
    <property type="match status" value="1"/>
</dbReference>
<dbReference type="SMART" id="SM00100">
    <property type="entry name" value="cNMP"/>
    <property type="match status" value="1"/>
</dbReference>
<dbReference type="CDD" id="cd00038">
    <property type="entry name" value="CAP_ED"/>
    <property type="match status" value="1"/>
</dbReference>
<dbReference type="Pfam" id="PF00027">
    <property type="entry name" value="cNMP_binding"/>
    <property type="match status" value="1"/>
</dbReference>
<dbReference type="InterPro" id="IPR036388">
    <property type="entry name" value="WH-like_DNA-bd_sf"/>
</dbReference>
<dbReference type="AlphaFoldDB" id="A0A1E7WVU8"/>
<evidence type="ECO:0000313" key="6">
    <source>
        <dbReference type="EMBL" id="OFA03941.1"/>
    </source>
</evidence>
<organism evidence="6 7">
    <name type="scientific">Duganella phyllosphaerae</name>
    <dbReference type="NCBI Taxonomy" id="762836"/>
    <lineage>
        <taxon>Bacteria</taxon>
        <taxon>Pseudomonadati</taxon>
        <taxon>Pseudomonadota</taxon>
        <taxon>Betaproteobacteria</taxon>
        <taxon>Burkholderiales</taxon>
        <taxon>Oxalobacteraceae</taxon>
        <taxon>Telluria group</taxon>
        <taxon>Duganella</taxon>
    </lineage>
</organism>
<dbReference type="OrthoDB" id="7643467at2"/>
<feature type="domain" description="HTH crp-type" evidence="5">
    <location>
        <begin position="158"/>
        <end position="231"/>
    </location>
</feature>
<evidence type="ECO:0000259" key="4">
    <source>
        <dbReference type="PROSITE" id="PS50042"/>
    </source>
</evidence>
<keyword evidence="1" id="KW-0805">Transcription regulation</keyword>
<dbReference type="InterPro" id="IPR036390">
    <property type="entry name" value="WH_DNA-bd_sf"/>
</dbReference>
<name>A0A1E7WVU8_9BURK</name>
<dbReference type="GO" id="GO:0003677">
    <property type="term" value="F:DNA binding"/>
    <property type="evidence" value="ECO:0007669"/>
    <property type="project" value="UniProtKB-KW"/>
</dbReference>
<dbReference type="EMBL" id="LROM01000071">
    <property type="protein sequence ID" value="OFA03941.1"/>
    <property type="molecule type" value="Genomic_DNA"/>
</dbReference>
<evidence type="ECO:0000256" key="2">
    <source>
        <dbReference type="ARBA" id="ARBA00023125"/>
    </source>
</evidence>
<evidence type="ECO:0000256" key="1">
    <source>
        <dbReference type="ARBA" id="ARBA00023015"/>
    </source>
</evidence>
<dbReference type="PROSITE" id="PS50042">
    <property type="entry name" value="CNMP_BINDING_3"/>
    <property type="match status" value="1"/>
</dbReference>
<dbReference type="GO" id="GO:0003700">
    <property type="term" value="F:DNA-binding transcription factor activity"/>
    <property type="evidence" value="ECO:0007669"/>
    <property type="project" value="InterPro"/>
</dbReference>
<sequence length="240" mass="26544">MQSTSTHRPPRCLDCDTRRHCLAAGLDATGLDAFEHQVVLRRHVLKRHQRLVARGAPFDTLYSVQQGQLKTERAMPDGSRRQVIGFHQPGRLLGLESLGANSHRCDALALCDSTVCAISYPSLTRMMKQYTALTRRFHQLVGTELDRQQTSMLMLGTAKTPQRLAALLLDLADGGGDDGCPADTVTLRMSRDDIASYLGLALESVSRQLSQFRVAGLLAVHNRRIDLLDRERLRGIAMAG</sequence>
<dbReference type="InterPro" id="IPR050397">
    <property type="entry name" value="Env_Response_Regulators"/>
</dbReference>
<dbReference type="SMART" id="SM00419">
    <property type="entry name" value="HTH_CRP"/>
    <property type="match status" value="1"/>
</dbReference>
<dbReference type="InterPro" id="IPR018490">
    <property type="entry name" value="cNMP-bd_dom_sf"/>
</dbReference>
<dbReference type="PRINTS" id="PR00034">
    <property type="entry name" value="HTHCRP"/>
</dbReference>
<dbReference type="Proteomes" id="UP000175989">
    <property type="component" value="Unassembled WGS sequence"/>
</dbReference>
<dbReference type="PANTHER" id="PTHR24567">
    <property type="entry name" value="CRP FAMILY TRANSCRIPTIONAL REGULATORY PROTEIN"/>
    <property type="match status" value="1"/>
</dbReference>
<evidence type="ECO:0000313" key="7">
    <source>
        <dbReference type="Proteomes" id="UP000175989"/>
    </source>
</evidence>
<reference evidence="7" key="1">
    <citation type="journal article" date="2016" name="Front. Microbiol.">
        <title>Molecular Keys to the Janthinobacterium and Duganella spp. Interaction with the Plant Pathogen Fusarium graminearum.</title>
        <authorList>
            <person name="Haack F.S."/>
            <person name="Poehlein A."/>
            <person name="Kroger C."/>
            <person name="Voigt C.A."/>
            <person name="Piepenbring M."/>
            <person name="Bode H.B."/>
            <person name="Daniel R."/>
            <person name="Schafer W."/>
            <person name="Streit W.R."/>
        </authorList>
    </citation>
    <scope>NUCLEOTIDE SEQUENCE [LARGE SCALE GENOMIC DNA]</scope>
    <source>
        <strain evidence="7">T54</strain>
    </source>
</reference>
<dbReference type="Gene3D" id="2.60.120.10">
    <property type="entry name" value="Jelly Rolls"/>
    <property type="match status" value="1"/>
</dbReference>
<keyword evidence="2" id="KW-0238">DNA-binding</keyword>
<protein>
    <submittedName>
        <fullName evidence="6">Transcriptional activator protein Anr</fullName>
    </submittedName>
</protein>
<proteinExistence type="predicted"/>
<dbReference type="Pfam" id="PF13545">
    <property type="entry name" value="HTH_Crp_2"/>
    <property type="match status" value="1"/>
</dbReference>
<dbReference type="Gene3D" id="1.10.10.10">
    <property type="entry name" value="Winged helix-like DNA-binding domain superfamily/Winged helix DNA-binding domain"/>
    <property type="match status" value="1"/>
</dbReference>
<dbReference type="InterPro" id="IPR012318">
    <property type="entry name" value="HTH_CRP"/>
</dbReference>
<evidence type="ECO:0000256" key="3">
    <source>
        <dbReference type="ARBA" id="ARBA00023163"/>
    </source>
</evidence>
<dbReference type="InterPro" id="IPR018335">
    <property type="entry name" value="Tscrpt_reg_HTH_Crp-type_CS"/>
</dbReference>
<dbReference type="PATRIC" id="fig|762836.4.peg.1826"/>
<comment type="caution">
    <text evidence="6">The sequence shown here is derived from an EMBL/GenBank/DDBJ whole genome shotgun (WGS) entry which is preliminary data.</text>
</comment>
<dbReference type="InterPro" id="IPR014710">
    <property type="entry name" value="RmlC-like_jellyroll"/>
</dbReference>
<dbReference type="SUPFAM" id="SSF51206">
    <property type="entry name" value="cAMP-binding domain-like"/>
    <property type="match status" value="1"/>
</dbReference>
<dbReference type="GO" id="GO:0005829">
    <property type="term" value="C:cytosol"/>
    <property type="evidence" value="ECO:0007669"/>
    <property type="project" value="TreeGrafter"/>
</dbReference>
<keyword evidence="3" id="KW-0804">Transcription</keyword>
<evidence type="ECO:0000259" key="5">
    <source>
        <dbReference type="PROSITE" id="PS51063"/>
    </source>
</evidence>
<keyword evidence="7" id="KW-1185">Reference proteome</keyword>
<gene>
    <name evidence="6" type="primary">anr_1</name>
    <name evidence="6" type="ORF">DUPY_17560</name>
</gene>
<dbReference type="RefSeq" id="WP_070247454.1">
    <property type="nucleotide sequence ID" value="NZ_LROM01000071.1"/>
</dbReference>
<feature type="domain" description="Cyclic nucleotide-binding" evidence="4">
    <location>
        <begin position="22"/>
        <end position="144"/>
    </location>
</feature>
<accession>A0A1E7WVU8</accession>
<dbReference type="PROSITE" id="PS00042">
    <property type="entry name" value="HTH_CRP_1"/>
    <property type="match status" value="1"/>
</dbReference>
<dbReference type="PROSITE" id="PS51063">
    <property type="entry name" value="HTH_CRP_2"/>
    <property type="match status" value="1"/>
</dbReference>
<dbReference type="PANTHER" id="PTHR24567:SF75">
    <property type="entry name" value="FUMARATE AND NITRATE REDUCTION REGULATORY PROTEIN"/>
    <property type="match status" value="1"/>
</dbReference>
<dbReference type="InterPro" id="IPR000595">
    <property type="entry name" value="cNMP-bd_dom"/>
</dbReference>